<dbReference type="AlphaFoldDB" id="A0A1T4T7I8"/>
<dbReference type="Proteomes" id="UP000190135">
    <property type="component" value="Unassembled WGS sequence"/>
</dbReference>
<dbReference type="STRING" id="1365950.SAMN05428963_12077"/>
<sequence>MATHSHMPPVPKDNVSDKGAGDTTKVDAGAAKSDAAPTNAEKQGQQGNSKVNTTHQGYQQDR</sequence>
<keyword evidence="3" id="KW-1185">Reference proteome</keyword>
<evidence type="ECO:0000313" key="2">
    <source>
        <dbReference type="EMBL" id="SKA36396.1"/>
    </source>
</evidence>
<dbReference type="RefSeq" id="WP_116002867.1">
    <property type="nucleotide sequence ID" value="NZ_FUXL01000020.1"/>
</dbReference>
<accession>A0A1T4T7I8</accession>
<evidence type="ECO:0000313" key="3">
    <source>
        <dbReference type="Proteomes" id="UP000190135"/>
    </source>
</evidence>
<protein>
    <submittedName>
        <fullName evidence="2">Uncharacterized protein</fullName>
    </submittedName>
</protein>
<proteinExistence type="predicted"/>
<dbReference type="EMBL" id="FUXL01000020">
    <property type="protein sequence ID" value="SKA36396.1"/>
    <property type="molecule type" value="Genomic_DNA"/>
</dbReference>
<feature type="region of interest" description="Disordered" evidence="1">
    <location>
        <begin position="1"/>
        <end position="62"/>
    </location>
</feature>
<feature type="compositionally biased region" description="Polar residues" evidence="1">
    <location>
        <begin position="40"/>
        <end position="62"/>
    </location>
</feature>
<name>A0A1T4T7I8_9HYPH</name>
<dbReference type="OrthoDB" id="7190664at2"/>
<evidence type="ECO:0000256" key="1">
    <source>
        <dbReference type="SAM" id="MobiDB-lite"/>
    </source>
</evidence>
<gene>
    <name evidence="2" type="ORF">SAMN05428963_12077</name>
</gene>
<reference evidence="2 3" key="1">
    <citation type="submission" date="2017-02" db="EMBL/GenBank/DDBJ databases">
        <authorList>
            <person name="Peterson S.W."/>
        </authorList>
    </citation>
    <scope>NUCLEOTIDE SEQUENCE [LARGE SCALE GENOMIC DNA]</scope>
    <source>
        <strain evidence="2 3">USBA 369</strain>
    </source>
</reference>
<organism evidence="2 3">
    <name type="scientific">Consotaella salsifontis</name>
    <dbReference type="NCBI Taxonomy" id="1365950"/>
    <lineage>
        <taxon>Bacteria</taxon>
        <taxon>Pseudomonadati</taxon>
        <taxon>Pseudomonadota</taxon>
        <taxon>Alphaproteobacteria</taxon>
        <taxon>Hyphomicrobiales</taxon>
        <taxon>Aurantimonadaceae</taxon>
        <taxon>Consotaella</taxon>
    </lineage>
</organism>